<dbReference type="RefSeq" id="WP_007254579.1">
    <property type="nucleotide sequence ID" value="NZ_CH724107.1"/>
</dbReference>
<dbReference type="EMBL" id="AAOT01000003">
    <property type="protein sequence ID" value="EAR52489.1"/>
    <property type="molecule type" value="Genomic_DNA"/>
</dbReference>
<dbReference type="HOGENOM" id="CLU_2554921_0_0_5"/>
<evidence type="ECO:0000313" key="1">
    <source>
        <dbReference type="EMBL" id="EAR52489.1"/>
    </source>
</evidence>
<evidence type="ECO:0000313" key="2">
    <source>
        <dbReference type="Proteomes" id="UP000003635"/>
    </source>
</evidence>
<sequence>MKDSNTPHLSTSAGGSLEAAVDRVADLLVTCDDETRYQVSLEIAIRAIEVAALTLDGEDAERSSTLLRMARDIEAMAAPHRE</sequence>
<protein>
    <submittedName>
        <fullName evidence="1">Uncharacterized protein</fullName>
    </submittedName>
</protein>
<proteinExistence type="predicted"/>
<dbReference type="STRING" id="314256.OG2516_05258"/>
<organism evidence="1 2">
    <name type="scientific">Oceanicola granulosus (strain ATCC BAA-861 / DSM 15982 / KCTC 12143 / HTCC2516)</name>
    <dbReference type="NCBI Taxonomy" id="314256"/>
    <lineage>
        <taxon>Bacteria</taxon>
        <taxon>Pseudomonadati</taxon>
        <taxon>Pseudomonadota</taxon>
        <taxon>Alphaproteobacteria</taxon>
        <taxon>Rhodobacterales</taxon>
        <taxon>Roseobacteraceae</taxon>
        <taxon>Oceanicola</taxon>
    </lineage>
</organism>
<reference evidence="1 2" key="1">
    <citation type="journal article" date="2010" name="J. Bacteriol.">
        <title>Genome sequences of Oceanicola granulosus HTCC2516(T) and Oceanicola batsensis HTCC2597(TDelta).</title>
        <authorList>
            <person name="Thrash J.C."/>
            <person name="Cho J.C."/>
            <person name="Vergin K.L."/>
            <person name="Giovannoni S.J."/>
        </authorList>
    </citation>
    <scope>NUCLEOTIDE SEQUENCE [LARGE SCALE GENOMIC DNA]</scope>
    <source>
        <strain evidence="2">ATCC BAA-861 / DSM 15982 / KCTC 12143 / HTCC2516</strain>
    </source>
</reference>
<dbReference type="AlphaFoldDB" id="Q2CIV0"/>
<keyword evidence="2" id="KW-1185">Reference proteome</keyword>
<name>Q2CIV0_OCEGH</name>
<dbReference type="Proteomes" id="UP000003635">
    <property type="component" value="Unassembled WGS sequence"/>
</dbReference>
<accession>Q2CIV0</accession>
<comment type="caution">
    <text evidence="1">The sequence shown here is derived from an EMBL/GenBank/DDBJ whole genome shotgun (WGS) entry which is preliminary data.</text>
</comment>
<gene>
    <name evidence="1" type="ORF">OG2516_05258</name>
</gene>